<evidence type="ECO:0000256" key="1">
    <source>
        <dbReference type="SAM" id="Phobius"/>
    </source>
</evidence>
<name>A0A061IM49_CRIGR</name>
<keyword evidence="1" id="KW-1133">Transmembrane helix</keyword>
<dbReference type="EMBL" id="KE666004">
    <property type="protein sequence ID" value="ERE88365.1"/>
    <property type="molecule type" value="Genomic_DNA"/>
</dbReference>
<keyword evidence="1" id="KW-0472">Membrane</keyword>
<protein>
    <submittedName>
        <fullName evidence="2">Uncharacterized protein</fullName>
    </submittedName>
</protein>
<proteinExistence type="predicted"/>
<sequence>MVGGSRPNQNLICGSGSSQAHSTFHKQFVNVSNLFSIVDSVLIVNISDSHDYNKILMQFTRKQEKVVRVYVLGDSCLVTVDPCRGHTSYSRPDDKRRESNSLAFGVCDTINLGSLQCRQSSRPPRALIPISTLFTWLVFFLFNRKRKFLPFEKILSVQDVKFQTRDKLEVPI</sequence>
<evidence type="ECO:0000313" key="3">
    <source>
        <dbReference type="Proteomes" id="UP000030759"/>
    </source>
</evidence>
<organism evidence="2 3">
    <name type="scientific">Cricetulus griseus</name>
    <name type="common">Chinese hamster</name>
    <name type="synonym">Cricetulus barabensis griseus</name>
    <dbReference type="NCBI Taxonomy" id="10029"/>
    <lineage>
        <taxon>Eukaryota</taxon>
        <taxon>Metazoa</taxon>
        <taxon>Chordata</taxon>
        <taxon>Craniata</taxon>
        <taxon>Vertebrata</taxon>
        <taxon>Euteleostomi</taxon>
        <taxon>Mammalia</taxon>
        <taxon>Eutheria</taxon>
        <taxon>Euarchontoglires</taxon>
        <taxon>Glires</taxon>
        <taxon>Rodentia</taxon>
        <taxon>Myomorpha</taxon>
        <taxon>Muroidea</taxon>
        <taxon>Cricetidae</taxon>
        <taxon>Cricetinae</taxon>
        <taxon>Cricetulus</taxon>
    </lineage>
</organism>
<evidence type="ECO:0000313" key="2">
    <source>
        <dbReference type="EMBL" id="ERE88365.1"/>
    </source>
</evidence>
<keyword evidence="1" id="KW-0812">Transmembrane</keyword>
<gene>
    <name evidence="2" type="ORF">H671_1g3116</name>
</gene>
<accession>A0A061IM49</accession>
<feature type="transmembrane region" description="Helical" evidence="1">
    <location>
        <begin position="126"/>
        <end position="143"/>
    </location>
</feature>
<reference evidence="3" key="1">
    <citation type="journal article" date="2013" name="Nat. Biotechnol.">
        <title>Chinese hamster genome sequenced from sorted chromosomes.</title>
        <authorList>
            <person name="Brinkrolf K."/>
            <person name="Rupp O."/>
            <person name="Laux H."/>
            <person name="Kollin F."/>
            <person name="Ernst W."/>
            <person name="Linke B."/>
            <person name="Kofler R."/>
            <person name="Romand S."/>
            <person name="Hesse F."/>
            <person name="Budach W.E."/>
            <person name="Galosy S."/>
            <person name="Muller D."/>
            <person name="Noll T."/>
            <person name="Wienberg J."/>
            <person name="Jostock T."/>
            <person name="Leonard M."/>
            <person name="Grillari J."/>
            <person name="Tauch A."/>
            <person name="Goesmann A."/>
            <person name="Helk B."/>
            <person name="Mott J.E."/>
            <person name="Puhler A."/>
            <person name="Borth N."/>
        </authorList>
    </citation>
    <scope>NUCLEOTIDE SEQUENCE [LARGE SCALE GENOMIC DNA]</scope>
    <source>
        <strain evidence="3">17A/GY</strain>
    </source>
</reference>
<dbReference type="AlphaFoldDB" id="A0A061IM49"/>
<dbReference type="Proteomes" id="UP000030759">
    <property type="component" value="Unassembled WGS sequence"/>
</dbReference>